<proteinExistence type="predicted"/>
<keyword evidence="1" id="KW-1133">Transmembrane helix</keyword>
<feature type="non-terminal residue" evidence="2">
    <location>
        <position position="1"/>
    </location>
</feature>
<reference evidence="2 3" key="1">
    <citation type="submission" date="2014-04" db="EMBL/GenBank/DDBJ databases">
        <authorList>
            <consortium name="DOE Joint Genome Institute"/>
            <person name="Kuo A."/>
            <person name="Kohler A."/>
            <person name="Costa M.D."/>
            <person name="Nagy L.G."/>
            <person name="Floudas D."/>
            <person name="Copeland A."/>
            <person name="Barry K.W."/>
            <person name="Cichocki N."/>
            <person name="Veneault-Fourrey C."/>
            <person name="LaButti K."/>
            <person name="Lindquist E.A."/>
            <person name="Lipzen A."/>
            <person name="Lundell T."/>
            <person name="Morin E."/>
            <person name="Murat C."/>
            <person name="Sun H."/>
            <person name="Tunlid A."/>
            <person name="Henrissat B."/>
            <person name="Grigoriev I.V."/>
            <person name="Hibbett D.S."/>
            <person name="Martin F."/>
            <person name="Nordberg H.P."/>
            <person name="Cantor M.N."/>
            <person name="Hua S.X."/>
        </authorList>
    </citation>
    <scope>NUCLEOTIDE SEQUENCE [LARGE SCALE GENOMIC DNA]</scope>
    <source>
        <strain evidence="2 3">Marx 270</strain>
    </source>
</reference>
<protein>
    <submittedName>
        <fullName evidence="2">Uncharacterized protein</fullName>
    </submittedName>
</protein>
<keyword evidence="1" id="KW-0472">Membrane</keyword>
<keyword evidence="3" id="KW-1185">Reference proteome</keyword>
<organism evidence="2 3">
    <name type="scientific">Pisolithus tinctorius Marx 270</name>
    <dbReference type="NCBI Taxonomy" id="870435"/>
    <lineage>
        <taxon>Eukaryota</taxon>
        <taxon>Fungi</taxon>
        <taxon>Dikarya</taxon>
        <taxon>Basidiomycota</taxon>
        <taxon>Agaricomycotina</taxon>
        <taxon>Agaricomycetes</taxon>
        <taxon>Agaricomycetidae</taxon>
        <taxon>Boletales</taxon>
        <taxon>Sclerodermatineae</taxon>
        <taxon>Pisolithaceae</taxon>
        <taxon>Pisolithus</taxon>
    </lineage>
</organism>
<feature type="non-terminal residue" evidence="2">
    <location>
        <position position="141"/>
    </location>
</feature>
<reference evidence="3" key="2">
    <citation type="submission" date="2015-01" db="EMBL/GenBank/DDBJ databases">
        <title>Evolutionary Origins and Diversification of the Mycorrhizal Mutualists.</title>
        <authorList>
            <consortium name="DOE Joint Genome Institute"/>
            <consortium name="Mycorrhizal Genomics Consortium"/>
            <person name="Kohler A."/>
            <person name="Kuo A."/>
            <person name="Nagy L.G."/>
            <person name="Floudas D."/>
            <person name="Copeland A."/>
            <person name="Barry K.W."/>
            <person name="Cichocki N."/>
            <person name="Veneault-Fourrey C."/>
            <person name="LaButti K."/>
            <person name="Lindquist E.A."/>
            <person name="Lipzen A."/>
            <person name="Lundell T."/>
            <person name="Morin E."/>
            <person name="Murat C."/>
            <person name="Riley R."/>
            <person name="Ohm R."/>
            <person name="Sun H."/>
            <person name="Tunlid A."/>
            <person name="Henrissat B."/>
            <person name="Grigoriev I.V."/>
            <person name="Hibbett D.S."/>
            <person name="Martin F."/>
        </authorList>
    </citation>
    <scope>NUCLEOTIDE SEQUENCE [LARGE SCALE GENOMIC DNA]</scope>
    <source>
        <strain evidence="3">Marx 270</strain>
    </source>
</reference>
<feature type="transmembrane region" description="Helical" evidence="1">
    <location>
        <begin position="12"/>
        <end position="32"/>
    </location>
</feature>
<accession>A0A0C3KBW8</accession>
<dbReference type="HOGENOM" id="CLU_099534_1_0_1"/>
<feature type="transmembrane region" description="Helical" evidence="1">
    <location>
        <begin position="79"/>
        <end position="103"/>
    </location>
</feature>
<dbReference type="EMBL" id="KN831961">
    <property type="protein sequence ID" value="KIO07132.1"/>
    <property type="molecule type" value="Genomic_DNA"/>
</dbReference>
<feature type="transmembrane region" description="Helical" evidence="1">
    <location>
        <begin position="44"/>
        <end position="67"/>
    </location>
</feature>
<evidence type="ECO:0000256" key="1">
    <source>
        <dbReference type="SAM" id="Phobius"/>
    </source>
</evidence>
<dbReference type="Proteomes" id="UP000054217">
    <property type="component" value="Unassembled WGS sequence"/>
</dbReference>
<keyword evidence="1" id="KW-0812">Transmembrane</keyword>
<dbReference type="InParanoid" id="A0A0C3KBW8"/>
<evidence type="ECO:0000313" key="3">
    <source>
        <dbReference type="Proteomes" id="UP000054217"/>
    </source>
</evidence>
<dbReference type="OrthoDB" id="2678087at2759"/>
<sequence length="141" mass="15386">IAGIRPSFDAILSATAFSACLLTLLVVLFAFSTKESRQRLVFRLNVLAICAALTLGVLTGLVGGTAIVNPFNPVSKGVYVASIVFAIFPPVLYDSILLTRLFALYPVSNTPRITLLKIFTFPFCVKCARVIVLVRFFVRVE</sequence>
<evidence type="ECO:0000313" key="2">
    <source>
        <dbReference type="EMBL" id="KIO07132.1"/>
    </source>
</evidence>
<name>A0A0C3KBW8_PISTI</name>
<gene>
    <name evidence="2" type="ORF">M404DRAFT_67188</name>
</gene>
<dbReference type="AlphaFoldDB" id="A0A0C3KBW8"/>